<dbReference type="Gene3D" id="3.10.129.10">
    <property type="entry name" value="Hotdog Thioesterase"/>
    <property type="match status" value="1"/>
</dbReference>
<dbReference type="RefSeq" id="WP_089758883.1">
    <property type="nucleotide sequence ID" value="NZ_BKAT01000021.1"/>
</dbReference>
<dbReference type="Proteomes" id="UP000199656">
    <property type="component" value="Unassembled WGS sequence"/>
</dbReference>
<reference evidence="2" key="1">
    <citation type="submission" date="2016-10" db="EMBL/GenBank/DDBJ databases">
        <authorList>
            <person name="Varghese N."/>
            <person name="Submissions S."/>
        </authorList>
    </citation>
    <scope>NUCLEOTIDE SEQUENCE [LARGE SCALE GENOMIC DNA]</scope>
    <source>
        <strain evidence="2">DSM 23920</strain>
    </source>
</reference>
<dbReference type="Pfam" id="PF14539">
    <property type="entry name" value="DUF4442"/>
    <property type="match status" value="1"/>
</dbReference>
<dbReference type="STRING" id="408074.SAMN05660909_00789"/>
<keyword evidence="2" id="KW-1185">Reference proteome</keyword>
<dbReference type="SUPFAM" id="SSF54637">
    <property type="entry name" value="Thioesterase/thiol ester dehydrase-isomerase"/>
    <property type="match status" value="1"/>
</dbReference>
<proteinExistence type="predicted"/>
<organism evidence="1 2">
    <name type="scientific">Chitinophaga terrae</name>
    <name type="common">ex Kim and Jung 2007</name>
    <dbReference type="NCBI Taxonomy" id="408074"/>
    <lineage>
        <taxon>Bacteria</taxon>
        <taxon>Pseudomonadati</taxon>
        <taxon>Bacteroidota</taxon>
        <taxon>Chitinophagia</taxon>
        <taxon>Chitinophagales</taxon>
        <taxon>Chitinophagaceae</taxon>
        <taxon>Chitinophaga</taxon>
    </lineage>
</organism>
<evidence type="ECO:0008006" key="3">
    <source>
        <dbReference type="Google" id="ProtNLM"/>
    </source>
</evidence>
<gene>
    <name evidence="1" type="ORF">SAMN05660909_00789</name>
</gene>
<sequence>MQEGAQTFDPAVVQSFIRFAQHRLKFSAYLFWKLPSAWLAGVRLQSLSPDKCETSVPYKWLSQNPFKSTYFACLAMAGELSTGLPAMMFVRSTSKRISMLVTNMEASYYKKATSITLFTCTELPQLRAAIERAINNNAPETTVLHSEGRDQDGTLIASFAITWSFKSKSV</sequence>
<protein>
    <recommendedName>
        <fullName evidence="3">DUF4442 domain-containing protein</fullName>
    </recommendedName>
</protein>
<dbReference type="AlphaFoldDB" id="A0A1H3YCP9"/>
<dbReference type="EMBL" id="FNRL01000002">
    <property type="protein sequence ID" value="SEA08732.1"/>
    <property type="molecule type" value="Genomic_DNA"/>
</dbReference>
<dbReference type="OrthoDB" id="9153186at2"/>
<evidence type="ECO:0000313" key="2">
    <source>
        <dbReference type="Proteomes" id="UP000199656"/>
    </source>
</evidence>
<dbReference type="InterPro" id="IPR029069">
    <property type="entry name" value="HotDog_dom_sf"/>
</dbReference>
<dbReference type="InterPro" id="IPR027961">
    <property type="entry name" value="DUF4442"/>
</dbReference>
<evidence type="ECO:0000313" key="1">
    <source>
        <dbReference type="EMBL" id="SEA08732.1"/>
    </source>
</evidence>
<accession>A0A1H3YCP9</accession>
<name>A0A1H3YCP9_9BACT</name>